<evidence type="ECO:0008006" key="3">
    <source>
        <dbReference type="Google" id="ProtNLM"/>
    </source>
</evidence>
<dbReference type="InterPro" id="IPR058248">
    <property type="entry name" value="Lxx211020-like"/>
</dbReference>
<dbReference type="Pfam" id="PF04314">
    <property type="entry name" value="PCuAC"/>
    <property type="match status" value="1"/>
</dbReference>
<dbReference type="InterPro" id="IPR036182">
    <property type="entry name" value="PCuAC_sf"/>
</dbReference>
<dbReference type="Proteomes" id="UP000605992">
    <property type="component" value="Unassembled WGS sequence"/>
</dbReference>
<name>A0A8J3V572_9ACTN</name>
<accession>A0A8J3V572</accession>
<comment type="caution">
    <text evidence="1">The sequence shown here is derived from an EMBL/GenBank/DDBJ whole genome shotgun (WGS) entry which is preliminary data.</text>
</comment>
<dbReference type="PANTHER" id="PTHR36302">
    <property type="entry name" value="BLR7088 PROTEIN"/>
    <property type="match status" value="1"/>
</dbReference>
<protein>
    <recommendedName>
        <fullName evidence="3">Copper chaperone PCu(A)C</fullName>
    </recommendedName>
</protein>
<reference evidence="1" key="1">
    <citation type="submission" date="2021-01" db="EMBL/GenBank/DDBJ databases">
        <title>Whole genome shotgun sequence of Planotetraspora thailandica NBRC 104271.</title>
        <authorList>
            <person name="Komaki H."/>
            <person name="Tamura T."/>
        </authorList>
    </citation>
    <scope>NUCLEOTIDE SEQUENCE</scope>
    <source>
        <strain evidence="1">NBRC 104271</strain>
    </source>
</reference>
<dbReference type="EMBL" id="BOOR01000016">
    <property type="protein sequence ID" value="GII54224.1"/>
    <property type="molecule type" value="Genomic_DNA"/>
</dbReference>
<organism evidence="1 2">
    <name type="scientific">Planotetraspora thailandica</name>
    <dbReference type="NCBI Taxonomy" id="487172"/>
    <lineage>
        <taxon>Bacteria</taxon>
        <taxon>Bacillati</taxon>
        <taxon>Actinomycetota</taxon>
        <taxon>Actinomycetes</taxon>
        <taxon>Streptosporangiales</taxon>
        <taxon>Streptosporangiaceae</taxon>
        <taxon>Planotetraspora</taxon>
    </lineage>
</organism>
<evidence type="ECO:0000313" key="2">
    <source>
        <dbReference type="Proteomes" id="UP000605992"/>
    </source>
</evidence>
<sequence length="159" mass="16624">MTRTSTRSLVFGVVVLAVAGVIAWAVTGRASETTISDLHVTQAYVPQPASPDVAAAYFTIANSGDTPAVLTGVHADVSDMSMLHETKGTTMTMVDAVTVPAHGTFVLSPGHYHVMIESPTRALKPGDHVTLTLSFAKVGQLSVNAPVMPIGYRPPAQGR</sequence>
<keyword evidence="2" id="KW-1185">Reference proteome</keyword>
<proteinExistence type="predicted"/>
<evidence type="ECO:0000313" key="1">
    <source>
        <dbReference type="EMBL" id="GII54224.1"/>
    </source>
</evidence>
<gene>
    <name evidence="1" type="ORF">Pth03_26130</name>
</gene>
<dbReference type="InterPro" id="IPR007410">
    <property type="entry name" value="LpqE-like"/>
</dbReference>
<dbReference type="PANTHER" id="PTHR36302:SF1">
    <property type="entry name" value="COPPER CHAPERONE PCU(A)C"/>
    <property type="match status" value="1"/>
</dbReference>
<dbReference type="RefSeq" id="WP_203944463.1">
    <property type="nucleotide sequence ID" value="NZ_BOOR01000016.1"/>
</dbReference>
<dbReference type="SUPFAM" id="SSF110087">
    <property type="entry name" value="DR1885-like metal-binding protein"/>
    <property type="match status" value="1"/>
</dbReference>
<dbReference type="AlphaFoldDB" id="A0A8J3V572"/>
<dbReference type="Gene3D" id="2.60.40.1890">
    <property type="entry name" value="PCu(A)C copper chaperone"/>
    <property type="match status" value="1"/>
</dbReference>